<dbReference type="GO" id="GO:0007023">
    <property type="term" value="P:post-chaperonin tubulin folding pathway"/>
    <property type="evidence" value="ECO:0007669"/>
    <property type="project" value="UniProtKB-UniRule"/>
</dbReference>
<dbReference type="AlphaFoldDB" id="A0A8S1QS32"/>
<dbReference type="GO" id="GO:0048487">
    <property type="term" value="F:beta-tubulin binding"/>
    <property type="evidence" value="ECO:0007669"/>
    <property type="project" value="InterPro"/>
</dbReference>
<dbReference type="GO" id="GO:0005874">
    <property type="term" value="C:microtubule"/>
    <property type="evidence" value="ECO:0007669"/>
    <property type="project" value="UniProtKB-KW"/>
</dbReference>
<dbReference type="GO" id="GO:0007021">
    <property type="term" value="P:tubulin complex assembly"/>
    <property type="evidence" value="ECO:0007669"/>
    <property type="project" value="UniProtKB-UniRule"/>
</dbReference>
<dbReference type="EMBL" id="CAJJDN010000117">
    <property type="protein sequence ID" value="CAD8118539.1"/>
    <property type="molecule type" value="Genomic_DNA"/>
</dbReference>
<keyword evidence="1" id="KW-0206">Cytoskeleton</keyword>
<reference evidence="2" key="1">
    <citation type="submission" date="2021-01" db="EMBL/GenBank/DDBJ databases">
        <authorList>
            <consortium name="Genoscope - CEA"/>
            <person name="William W."/>
        </authorList>
    </citation>
    <scope>NUCLEOTIDE SEQUENCE</scope>
</reference>
<keyword evidence="1" id="KW-0963">Cytoplasm</keyword>
<evidence type="ECO:0000256" key="1">
    <source>
        <dbReference type="RuleBase" id="RU364030"/>
    </source>
</evidence>
<keyword evidence="1" id="KW-0143">Chaperone</keyword>
<protein>
    <recommendedName>
        <fullName evidence="1">Tubulin-specific chaperone A</fullName>
    </recommendedName>
</protein>
<comment type="subunit">
    <text evidence="1">Supercomplex made of cofactors A to E. Cofactors A and D function by capturing and stabilizing tubulin in a quasi-native conformation. Cofactor E binds to the cofactor D-tubulin complex; interaction with cofactor C then causes the release of tubulin polypeptides that are committed to the native state.</text>
</comment>
<accession>A0A8S1QS32</accession>
<proteinExistence type="inferred from homology"/>
<comment type="caution">
    <text evidence="2">The sequence shown here is derived from an EMBL/GenBank/DDBJ whole genome shotgun (WGS) entry which is preliminary data.</text>
</comment>
<dbReference type="InterPro" id="IPR004226">
    <property type="entry name" value="TBCA"/>
</dbReference>
<dbReference type="OrthoDB" id="296187at2759"/>
<sequence>MAEAPLEKKIKVLIAASGRIQKEYLAYKNEIQQFENVLQGIQDIEENSLKIKKQNELLIESKSMLPNTFSRLEENNQKLIELVDQAGMINIELKEQAQQCIDQTIEFLNQINPAMI</sequence>
<evidence type="ECO:0000313" key="3">
    <source>
        <dbReference type="Proteomes" id="UP000692954"/>
    </source>
</evidence>
<evidence type="ECO:0000313" key="2">
    <source>
        <dbReference type="EMBL" id="CAD8118539.1"/>
    </source>
</evidence>
<name>A0A8S1QS32_9CILI</name>
<organism evidence="2 3">
    <name type="scientific">Paramecium sonneborni</name>
    <dbReference type="NCBI Taxonomy" id="65129"/>
    <lineage>
        <taxon>Eukaryota</taxon>
        <taxon>Sar</taxon>
        <taxon>Alveolata</taxon>
        <taxon>Ciliophora</taxon>
        <taxon>Intramacronucleata</taxon>
        <taxon>Oligohymenophorea</taxon>
        <taxon>Peniculida</taxon>
        <taxon>Parameciidae</taxon>
        <taxon>Paramecium</taxon>
    </lineage>
</organism>
<comment type="similarity">
    <text evidence="1">Belongs to the TBCA family.</text>
</comment>
<gene>
    <name evidence="2" type="ORF">PSON_ATCC_30995.1.T1170177</name>
</gene>
<comment type="subcellular location">
    <subcellularLocation>
        <location evidence="1">Cytoplasm</location>
        <location evidence="1">Cytoskeleton</location>
    </subcellularLocation>
</comment>
<keyword evidence="3" id="KW-1185">Reference proteome</keyword>
<dbReference type="Proteomes" id="UP000692954">
    <property type="component" value="Unassembled WGS sequence"/>
</dbReference>
<keyword evidence="1" id="KW-0493">Microtubule</keyword>
<dbReference type="Pfam" id="PF02970">
    <property type="entry name" value="TBCA"/>
    <property type="match status" value="1"/>
</dbReference>